<name>A0A6I4IQS3_9SPHI</name>
<evidence type="ECO:0000313" key="2">
    <source>
        <dbReference type="EMBL" id="MVN92203.1"/>
    </source>
</evidence>
<dbReference type="EMBL" id="WQLA01000005">
    <property type="protein sequence ID" value="MVN92203.1"/>
    <property type="molecule type" value="Genomic_DNA"/>
</dbReference>
<proteinExistence type="predicted"/>
<dbReference type="PANTHER" id="PTHR43792">
    <property type="entry name" value="GNAT FAMILY, PUTATIVE (AFU_ORTHOLOGUE AFUA_3G00765)-RELATED-RELATED"/>
    <property type="match status" value="1"/>
</dbReference>
<dbReference type="AlphaFoldDB" id="A0A6I4IQS3"/>
<feature type="domain" description="N-acetyltransferase" evidence="1">
    <location>
        <begin position="10"/>
        <end position="170"/>
    </location>
</feature>
<dbReference type="OrthoDB" id="9798081at2"/>
<keyword evidence="2" id="KW-0808">Transferase</keyword>
<gene>
    <name evidence="2" type="ORF">GO816_13795</name>
</gene>
<dbReference type="Gene3D" id="3.40.630.30">
    <property type="match status" value="1"/>
</dbReference>
<protein>
    <submittedName>
        <fullName evidence="2">GNAT family N-acetyltransferase</fullName>
    </submittedName>
</protein>
<sequence>MSIILETERLVLRKFSINDAPFIVELLNTPTWKQYIGDRGIQTIAEANNYLVKVILMNYAINGFGLYMMESKESGQAIGMCGLLKREYLAYADLGYALLPQFEGNGYASEAALATINYAFNVFGWPVVAAITQPDNQRSIKLLTKLGFIYAKPVWVDGRELDLYTKASDA</sequence>
<reference evidence="2 3" key="1">
    <citation type="submission" date="2019-12" db="EMBL/GenBank/DDBJ databases">
        <title>Mucilaginibacter sp. HME9299 genome sequencing and assembly.</title>
        <authorList>
            <person name="Kang H."/>
            <person name="Kim H."/>
            <person name="Joh K."/>
        </authorList>
    </citation>
    <scope>NUCLEOTIDE SEQUENCE [LARGE SCALE GENOMIC DNA]</scope>
    <source>
        <strain evidence="2 3">HME9299</strain>
    </source>
</reference>
<dbReference type="PANTHER" id="PTHR43792:SF1">
    <property type="entry name" value="N-ACETYLTRANSFERASE DOMAIN-CONTAINING PROTEIN"/>
    <property type="match status" value="1"/>
</dbReference>
<dbReference type="SUPFAM" id="SSF55729">
    <property type="entry name" value="Acyl-CoA N-acyltransferases (Nat)"/>
    <property type="match status" value="1"/>
</dbReference>
<organism evidence="2 3">
    <name type="scientific">Mucilaginibacter aquatilis</name>
    <dbReference type="NCBI Taxonomy" id="1517760"/>
    <lineage>
        <taxon>Bacteria</taxon>
        <taxon>Pseudomonadati</taxon>
        <taxon>Bacteroidota</taxon>
        <taxon>Sphingobacteriia</taxon>
        <taxon>Sphingobacteriales</taxon>
        <taxon>Sphingobacteriaceae</taxon>
        <taxon>Mucilaginibacter</taxon>
    </lineage>
</organism>
<dbReference type="InterPro" id="IPR000182">
    <property type="entry name" value="GNAT_dom"/>
</dbReference>
<dbReference type="InterPro" id="IPR016181">
    <property type="entry name" value="Acyl_CoA_acyltransferase"/>
</dbReference>
<accession>A0A6I4IQS3</accession>
<dbReference type="Pfam" id="PF13302">
    <property type="entry name" value="Acetyltransf_3"/>
    <property type="match status" value="1"/>
</dbReference>
<comment type="caution">
    <text evidence="2">The sequence shown here is derived from an EMBL/GenBank/DDBJ whole genome shotgun (WGS) entry which is preliminary data.</text>
</comment>
<dbReference type="RefSeq" id="WP_157542520.1">
    <property type="nucleotide sequence ID" value="NZ_WQLA01000005.1"/>
</dbReference>
<dbReference type="PROSITE" id="PS51186">
    <property type="entry name" value="GNAT"/>
    <property type="match status" value="1"/>
</dbReference>
<keyword evidence="3" id="KW-1185">Reference proteome</keyword>
<evidence type="ECO:0000259" key="1">
    <source>
        <dbReference type="PROSITE" id="PS51186"/>
    </source>
</evidence>
<dbReference type="InterPro" id="IPR051531">
    <property type="entry name" value="N-acetyltransferase"/>
</dbReference>
<dbReference type="Proteomes" id="UP000434850">
    <property type="component" value="Unassembled WGS sequence"/>
</dbReference>
<evidence type="ECO:0000313" key="3">
    <source>
        <dbReference type="Proteomes" id="UP000434850"/>
    </source>
</evidence>
<dbReference type="GO" id="GO:0016747">
    <property type="term" value="F:acyltransferase activity, transferring groups other than amino-acyl groups"/>
    <property type="evidence" value="ECO:0007669"/>
    <property type="project" value="InterPro"/>
</dbReference>